<dbReference type="GeneID" id="92046522"/>
<organism evidence="1 2">
    <name type="scientific">Apiospora hydei</name>
    <dbReference type="NCBI Taxonomy" id="1337664"/>
    <lineage>
        <taxon>Eukaryota</taxon>
        <taxon>Fungi</taxon>
        <taxon>Dikarya</taxon>
        <taxon>Ascomycota</taxon>
        <taxon>Pezizomycotina</taxon>
        <taxon>Sordariomycetes</taxon>
        <taxon>Xylariomycetidae</taxon>
        <taxon>Amphisphaeriales</taxon>
        <taxon>Apiosporaceae</taxon>
        <taxon>Apiospora</taxon>
    </lineage>
</organism>
<accession>A0ABR1VT94</accession>
<dbReference type="SUPFAM" id="SSF48208">
    <property type="entry name" value="Six-hairpin glycosidases"/>
    <property type="match status" value="1"/>
</dbReference>
<keyword evidence="2" id="KW-1185">Reference proteome</keyword>
<protein>
    <submittedName>
        <fullName evidence="1">Uncharacterized protein</fullName>
    </submittedName>
</protein>
<comment type="caution">
    <text evidence="1">The sequence shown here is derived from an EMBL/GenBank/DDBJ whole genome shotgun (WGS) entry which is preliminary data.</text>
</comment>
<name>A0ABR1VT94_9PEZI</name>
<evidence type="ECO:0000313" key="2">
    <source>
        <dbReference type="Proteomes" id="UP001433268"/>
    </source>
</evidence>
<evidence type="ECO:0000313" key="1">
    <source>
        <dbReference type="EMBL" id="KAK8074484.1"/>
    </source>
</evidence>
<dbReference type="RefSeq" id="XP_066665424.1">
    <property type="nucleotide sequence ID" value="XM_066813462.1"/>
</dbReference>
<dbReference type="EMBL" id="JAQQWN010000007">
    <property type="protein sequence ID" value="KAK8074484.1"/>
    <property type="molecule type" value="Genomic_DNA"/>
</dbReference>
<sequence>MWQQVSNTPTSNLCPCCEGCVFPHPMYLAMLAYQGSPTRQTLERWDPIVTATADYMASYAWKNESSGYYDLGPPVRPYWQYGLRVAQYWKELLGRPIPEAWTTVSANLAPLPTTTNPETKQSYYAIYEGLNDSWWTDSDDAKSNLTSDPRSVIMLQGMLPDLPSSNDSKTDRDRVLVDPDTACATADRVWDVWRDERIRGWGRPVLAMNAARVGRADRAVYHLTAFDYWHFDDAGYAIRAEDDGVTPPPYLPANAGLLYAASSESELREYENERVLLTWVSQVGYMAAGWAGSEGDASGFPKDGSWVVKHEGMLKAL</sequence>
<gene>
    <name evidence="1" type="ORF">PG997_009147</name>
</gene>
<dbReference type="InterPro" id="IPR008928">
    <property type="entry name" value="6-hairpin_glycosidase_sf"/>
</dbReference>
<reference evidence="1 2" key="1">
    <citation type="submission" date="2023-01" db="EMBL/GenBank/DDBJ databases">
        <title>Analysis of 21 Apiospora genomes using comparative genomics revels a genus with tremendous synthesis potential of carbohydrate active enzymes and secondary metabolites.</title>
        <authorList>
            <person name="Sorensen T."/>
        </authorList>
    </citation>
    <scope>NUCLEOTIDE SEQUENCE [LARGE SCALE GENOMIC DNA]</scope>
    <source>
        <strain evidence="1 2">CBS 114990</strain>
    </source>
</reference>
<proteinExistence type="predicted"/>
<dbReference type="Proteomes" id="UP001433268">
    <property type="component" value="Unassembled WGS sequence"/>
</dbReference>